<dbReference type="Proteomes" id="UP000032142">
    <property type="component" value="Unassembled WGS sequence"/>
</dbReference>
<reference evidence="2" key="1">
    <citation type="submission" date="2014-09" db="EMBL/GenBank/DDBJ databases">
        <authorList>
            <person name="Mudge J."/>
            <person name="Ramaraj T."/>
            <person name="Lindquist I.E."/>
            <person name="Bharti A.K."/>
            <person name="Sundararajan A."/>
            <person name="Cameron C.T."/>
            <person name="Woodward J.E."/>
            <person name="May G.D."/>
            <person name="Brubaker C."/>
            <person name="Broadhvest J."/>
            <person name="Wilkins T.A."/>
        </authorList>
    </citation>
    <scope>NUCLEOTIDE SEQUENCE</scope>
    <source>
        <strain evidence="2">cv. AKA8401</strain>
    </source>
</reference>
<proteinExistence type="predicted"/>
<dbReference type="AlphaFoldDB" id="A0A0B0PEA1"/>
<accession>A0A0B0PEA1</accession>
<sequence length="22" mass="2462">MCVLGQTWVSVTPTRKRKGLNS</sequence>
<organism evidence="1 2">
    <name type="scientific">Gossypium arboreum</name>
    <name type="common">Tree cotton</name>
    <name type="synonym">Gossypium nanking</name>
    <dbReference type="NCBI Taxonomy" id="29729"/>
    <lineage>
        <taxon>Eukaryota</taxon>
        <taxon>Viridiplantae</taxon>
        <taxon>Streptophyta</taxon>
        <taxon>Embryophyta</taxon>
        <taxon>Tracheophyta</taxon>
        <taxon>Spermatophyta</taxon>
        <taxon>Magnoliopsida</taxon>
        <taxon>eudicotyledons</taxon>
        <taxon>Gunneridae</taxon>
        <taxon>Pentapetalae</taxon>
        <taxon>rosids</taxon>
        <taxon>malvids</taxon>
        <taxon>Malvales</taxon>
        <taxon>Malvaceae</taxon>
        <taxon>Malvoideae</taxon>
        <taxon>Gossypium</taxon>
    </lineage>
</organism>
<keyword evidence="2" id="KW-1185">Reference proteome</keyword>
<protein>
    <submittedName>
        <fullName evidence="1">Uncharacterized protein</fullName>
    </submittedName>
</protein>
<evidence type="ECO:0000313" key="1">
    <source>
        <dbReference type="EMBL" id="KHG23257.1"/>
    </source>
</evidence>
<gene>
    <name evidence="1" type="ORF">F383_04015</name>
</gene>
<name>A0A0B0PEA1_GOSAR</name>
<evidence type="ECO:0000313" key="2">
    <source>
        <dbReference type="Proteomes" id="UP000032142"/>
    </source>
</evidence>
<dbReference type="EMBL" id="KN424339">
    <property type="protein sequence ID" value="KHG23257.1"/>
    <property type="molecule type" value="Genomic_DNA"/>
</dbReference>